<organism evidence="1 2">
    <name type="scientific">Clostridium thermobutyricum DSM 4928</name>
    <dbReference type="NCBI Taxonomy" id="1121339"/>
    <lineage>
        <taxon>Bacteria</taxon>
        <taxon>Bacillati</taxon>
        <taxon>Bacillota</taxon>
        <taxon>Clostridia</taxon>
        <taxon>Eubacteriales</taxon>
        <taxon>Clostridiaceae</taxon>
        <taxon>Clostridium</taxon>
    </lineage>
</organism>
<evidence type="ECO:0000313" key="2">
    <source>
        <dbReference type="Proteomes" id="UP000191448"/>
    </source>
</evidence>
<evidence type="ECO:0000313" key="1">
    <source>
        <dbReference type="EMBL" id="OPX48996.1"/>
    </source>
</evidence>
<sequence>MRGKIVIILAILAIFILALAGCERVPGTNMLKIKPPVNDDLSIAGEWKVETYKILENNMYPKDDINKLINKKIYISDSMVNIDSQIFKNVNYKLKVVEGNYCISYQSKYNVSNLGVNNVNVITAADKNNVIFDFFSIDSTEGYVYYRGILLKVKKIGDIKDQDFIASDGEANINSLSVNEDSSETGVLMGLKVPIKTDSGKTGYKYMTLWINYKDNKVSIHEAPYILFPRMTGMWTVFPRYTYENGFYKQFFDVNPLNGKQKDNVPKTLDGNYNLYQSINYIGNDYIGLETYRGNDFKGEYPYYKMVPIDIFSSNKGVALEDIYNNQINPVFAAAFQSELNNLNPNQKKLVDNNVNYKNFTLLRQQGKWIIQGKISPVNDNYPSYNFDTNIKPNANLVKYDTLYVPWRLLRADMPTIEDAYTSPNGKLAIILIKGELLVYKINNNNKLEGSPIFRYDLNEGAKVIMAEWCSGDYVTYWNTSFEEYKKKVEEE</sequence>
<dbReference type="RefSeq" id="WP_080022058.1">
    <property type="nucleotide sequence ID" value="NZ_LTAY01000026.1"/>
</dbReference>
<accession>A0A1V4SX04</accession>
<dbReference type="Proteomes" id="UP000191448">
    <property type="component" value="Unassembled WGS sequence"/>
</dbReference>
<evidence type="ECO:0008006" key="3">
    <source>
        <dbReference type="Google" id="ProtNLM"/>
    </source>
</evidence>
<comment type="caution">
    <text evidence="1">The sequence shown here is derived from an EMBL/GenBank/DDBJ whole genome shotgun (WGS) entry which is preliminary data.</text>
</comment>
<name>A0A1V4SX04_9CLOT</name>
<reference evidence="1 2" key="1">
    <citation type="submission" date="2016-02" db="EMBL/GenBank/DDBJ databases">
        <title>Genome sequence of Clostridium thermobutyricum DSM 4928.</title>
        <authorList>
            <person name="Poehlein A."/>
            <person name="Daniel R."/>
        </authorList>
    </citation>
    <scope>NUCLEOTIDE SEQUENCE [LARGE SCALE GENOMIC DNA]</scope>
    <source>
        <strain evidence="1 2">DSM 4928</strain>
    </source>
</reference>
<dbReference type="PROSITE" id="PS51257">
    <property type="entry name" value="PROKAR_LIPOPROTEIN"/>
    <property type="match status" value="1"/>
</dbReference>
<proteinExistence type="predicted"/>
<protein>
    <recommendedName>
        <fullName evidence="3">Lipoprotein</fullName>
    </recommendedName>
</protein>
<dbReference type="EMBL" id="LTAY01000026">
    <property type="protein sequence ID" value="OPX48996.1"/>
    <property type="molecule type" value="Genomic_DNA"/>
</dbReference>
<dbReference type="AlphaFoldDB" id="A0A1V4SX04"/>
<dbReference type="OrthoDB" id="2677224at2"/>
<gene>
    <name evidence="1" type="ORF">CLTHE_07430</name>
</gene>